<dbReference type="PRINTS" id="PR00411">
    <property type="entry name" value="PNDRDTASEI"/>
</dbReference>
<evidence type="ECO:0000256" key="5">
    <source>
        <dbReference type="ARBA" id="ARBA00022694"/>
    </source>
</evidence>
<evidence type="ECO:0000256" key="9">
    <source>
        <dbReference type="ARBA" id="ARBA00031800"/>
    </source>
</evidence>
<keyword evidence="10" id="KW-0963">Cytoplasm</keyword>
<dbReference type="HAMAP" id="MF_00129">
    <property type="entry name" value="MnmG_GidA"/>
    <property type="match status" value="1"/>
</dbReference>
<comment type="function">
    <text evidence="10">NAD-binding protein involved in the addition of a carboxymethylaminomethyl (cmnm) group at the wobble position (U34) of certain tRNAs, forming tRNA-cmnm(5)s(2)U34.</text>
</comment>
<dbReference type="PROSITE" id="PS01280">
    <property type="entry name" value="GIDA_1"/>
    <property type="match status" value="1"/>
</dbReference>
<dbReference type="InterPro" id="IPR004416">
    <property type="entry name" value="MnmG"/>
</dbReference>
<evidence type="ECO:0000256" key="7">
    <source>
        <dbReference type="ARBA" id="ARBA00023027"/>
    </source>
</evidence>
<keyword evidence="5 10" id="KW-0819">tRNA processing</keyword>
<dbReference type="InterPro" id="IPR036188">
    <property type="entry name" value="FAD/NAD-bd_sf"/>
</dbReference>
<evidence type="ECO:0000256" key="8">
    <source>
        <dbReference type="ARBA" id="ARBA00025948"/>
    </source>
</evidence>
<comment type="subcellular location">
    <subcellularLocation>
        <location evidence="10">Cytoplasm</location>
    </subcellularLocation>
</comment>
<keyword evidence="7 10" id="KW-0520">NAD</keyword>
<comment type="cofactor">
    <cofactor evidence="1 10">
        <name>FAD</name>
        <dbReference type="ChEBI" id="CHEBI:57692"/>
    </cofactor>
</comment>
<dbReference type="Proteomes" id="UP001231941">
    <property type="component" value="Unassembled WGS sequence"/>
</dbReference>
<feature type="binding site" evidence="10">
    <location>
        <position position="126"/>
    </location>
    <ligand>
        <name>FAD</name>
        <dbReference type="ChEBI" id="CHEBI:57692"/>
    </ligand>
</feature>
<name>A0ABT9J505_9BACL</name>
<dbReference type="RefSeq" id="WP_305993380.1">
    <property type="nucleotide sequence ID" value="NZ_JAVAMP010000011.1"/>
</dbReference>
<dbReference type="InterPro" id="IPR026904">
    <property type="entry name" value="MnmG_C"/>
</dbReference>
<evidence type="ECO:0000313" key="12">
    <source>
        <dbReference type="EMBL" id="MDP5276075.1"/>
    </source>
</evidence>
<evidence type="ECO:0000256" key="6">
    <source>
        <dbReference type="ARBA" id="ARBA00022827"/>
    </source>
</evidence>
<comment type="caution">
    <text evidence="12">The sequence shown here is derived from an EMBL/GenBank/DDBJ whole genome shotgun (WGS) entry which is preliminary data.</text>
</comment>
<gene>
    <name evidence="10 12" type="primary">mnmG</name>
    <name evidence="10" type="synonym">gidA</name>
    <name evidence="12" type="ORF">Q5Y73_18410</name>
</gene>
<keyword evidence="4 10" id="KW-0285">Flavoprotein</keyword>
<keyword evidence="13" id="KW-1185">Reference proteome</keyword>
<dbReference type="EMBL" id="JAVAMP010000011">
    <property type="protein sequence ID" value="MDP5276075.1"/>
    <property type="molecule type" value="Genomic_DNA"/>
</dbReference>
<dbReference type="SMART" id="SM01228">
    <property type="entry name" value="GIDA_assoc_3"/>
    <property type="match status" value="1"/>
</dbReference>
<feature type="binding site" evidence="10">
    <location>
        <begin position="274"/>
        <end position="288"/>
    </location>
    <ligand>
        <name>NAD(+)</name>
        <dbReference type="ChEBI" id="CHEBI:57540"/>
    </ligand>
</feature>
<keyword evidence="6 10" id="KW-0274">FAD</keyword>
<dbReference type="Gene3D" id="1.10.10.1800">
    <property type="entry name" value="tRNA uridine 5-carboxymethylaminomethyl modification enzyme MnmG/GidA"/>
    <property type="match status" value="1"/>
</dbReference>
<dbReference type="NCBIfam" id="TIGR00136">
    <property type="entry name" value="mnmG_gidA"/>
    <property type="match status" value="1"/>
</dbReference>
<dbReference type="InterPro" id="IPR040131">
    <property type="entry name" value="MnmG_N"/>
</dbReference>
<feature type="binding site" evidence="10">
    <location>
        <begin position="14"/>
        <end position="19"/>
    </location>
    <ligand>
        <name>FAD</name>
        <dbReference type="ChEBI" id="CHEBI:57692"/>
    </ligand>
</feature>
<evidence type="ECO:0000256" key="10">
    <source>
        <dbReference type="HAMAP-Rule" id="MF_00129"/>
    </source>
</evidence>
<dbReference type="Pfam" id="PF01134">
    <property type="entry name" value="GIDA"/>
    <property type="match status" value="1"/>
</dbReference>
<dbReference type="PANTHER" id="PTHR11806">
    <property type="entry name" value="GLUCOSE INHIBITED DIVISION PROTEIN A"/>
    <property type="match status" value="1"/>
</dbReference>
<dbReference type="InterPro" id="IPR020595">
    <property type="entry name" value="MnmG-rel_CS"/>
</dbReference>
<comment type="subunit">
    <text evidence="8 10">Homodimer. Heterotetramer of two MnmE and two MnmG subunits.</text>
</comment>
<feature type="domain" description="tRNA uridine 5-carboxymethylaminomethyl modification enzyme C-terminal subdomain" evidence="11">
    <location>
        <begin position="546"/>
        <end position="617"/>
    </location>
</feature>
<dbReference type="InterPro" id="IPR047001">
    <property type="entry name" value="MnmG_C_subdom"/>
</dbReference>
<dbReference type="Gene3D" id="3.50.50.60">
    <property type="entry name" value="FAD/NAD(P)-binding domain"/>
    <property type="match status" value="2"/>
</dbReference>
<feature type="binding site" evidence="10">
    <location>
        <position position="181"/>
    </location>
    <ligand>
        <name>FAD</name>
        <dbReference type="ChEBI" id="CHEBI:57692"/>
    </ligand>
</feature>
<accession>A0ABT9J505</accession>
<evidence type="ECO:0000256" key="2">
    <source>
        <dbReference type="ARBA" id="ARBA00007653"/>
    </source>
</evidence>
<dbReference type="InterPro" id="IPR049312">
    <property type="entry name" value="GIDA_C_N"/>
</dbReference>
<dbReference type="PROSITE" id="PS01281">
    <property type="entry name" value="GIDA_2"/>
    <property type="match status" value="1"/>
</dbReference>
<dbReference type="Pfam" id="PF13932">
    <property type="entry name" value="SAM_GIDA_C"/>
    <property type="match status" value="1"/>
</dbReference>
<evidence type="ECO:0000259" key="11">
    <source>
        <dbReference type="SMART" id="SM01228"/>
    </source>
</evidence>
<reference evidence="12 13" key="1">
    <citation type="submission" date="2023-08" db="EMBL/GenBank/DDBJ databases">
        <authorList>
            <person name="Park J.-S."/>
        </authorList>
    </citation>
    <scope>NUCLEOTIDE SEQUENCE [LARGE SCALE GENOMIC DNA]</scope>
    <source>
        <strain evidence="12 13">2205SS18-9</strain>
    </source>
</reference>
<organism evidence="12 13">
    <name type="scientific">Chengkuizengella axinellae</name>
    <dbReference type="NCBI Taxonomy" id="3064388"/>
    <lineage>
        <taxon>Bacteria</taxon>
        <taxon>Bacillati</taxon>
        <taxon>Bacillota</taxon>
        <taxon>Bacilli</taxon>
        <taxon>Bacillales</taxon>
        <taxon>Paenibacillaceae</taxon>
        <taxon>Chengkuizengella</taxon>
    </lineage>
</organism>
<dbReference type="SUPFAM" id="SSF51905">
    <property type="entry name" value="FAD/NAD(P)-binding domain"/>
    <property type="match status" value="1"/>
</dbReference>
<dbReference type="Pfam" id="PF21680">
    <property type="entry name" value="GIDA_C_1st"/>
    <property type="match status" value="1"/>
</dbReference>
<dbReference type="Gene3D" id="1.10.150.570">
    <property type="entry name" value="GidA associated domain, C-terminal subdomain"/>
    <property type="match status" value="1"/>
</dbReference>
<sequence length="630" mass="70137">MGYQAGEYDVIVIGAGHAGCEAALAAARMGCQTLLVTINLDMVAFMPCNPSIGGPAKGHVVREIDALGGEMGRNIDKTYIQLRMLNTGKGPAVHALRAQADKFFYQNALKETIEKQENLTLQQGMVEELIVKDGVCQGVITKTGAEIKGKTVVLTTGTYLRGKVIMGEVIYESGPNNQQPSIKLSDCLKSLGFDLVRFKTGTPPRVHKDSIDFSKTEEQPGDVNPKHFSFETTKGIDEEQLPCWLTYTSGETHKTINNNLSRAPMYSGVIEGTGPRYCPSIEDKIVRFSDKPKHQIFLEPEGRYTSEYYVQGLSTSMPEDVQLKILQSIPGLEKVQMMRTGYAIEYDAIVPTQLWPTLETKKIANLYTAGQINGTSGYEEAAGQGIMAGINAARKVQDKEPVIIDRSQGYIGVLIDDLVTKGTNEPYRLLTSRAEYRLLLRHDNADLRLTPTGYEIGLITEERYGNFINKRNNIENEIQRLKTIKIRPEPQVQDVLTELNTALLNNSVDAASLLKRPEIVYKHIEMFSPSELELTVEEKEQVEIQIKYSGYIEKQLLQVQRLKKMENKKIPSDIEYDDVQGIAMEAKQKLSNIRPISIGQASRISGVTPADISILLVYLEHYNKVVAARG</sequence>
<dbReference type="InterPro" id="IPR044920">
    <property type="entry name" value="MnmG_C_subdom_sf"/>
</dbReference>
<evidence type="ECO:0000313" key="13">
    <source>
        <dbReference type="Proteomes" id="UP001231941"/>
    </source>
</evidence>
<evidence type="ECO:0000256" key="3">
    <source>
        <dbReference type="ARBA" id="ARBA00020461"/>
    </source>
</evidence>
<evidence type="ECO:0000256" key="4">
    <source>
        <dbReference type="ARBA" id="ARBA00022630"/>
    </source>
</evidence>
<dbReference type="InterPro" id="IPR002218">
    <property type="entry name" value="MnmG-rel"/>
</dbReference>
<evidence type="ECO:0000256" key="1">
    <source>
        <dbReference type="ARBA" id="ARBA00001974"/>
    </source>
</evidence>
<proteinExistence type="inferred from homology"/>
<protein>
    <recommendedName>
        <fullName evidence="3 10">tRNA uridine 5-carboxymethylaminomethyl modification enzyme MnmG</fullName>
    </recommendedName>
    <alternativeName>
        <fullName evidence="9 10">Glucose-inhibited division protein A</fullName>
    </alternativeName>
</protein>
<feature type="binding site" evidence="10">
    <location>
        <position position="371"/>
    </location>
    <ligand>
        <name>FAD</name>
        <dbReference type="ChEBI" id="CHEBI:57692"/>
    </ligand>
</feature>
<comment type="similarity">
    <text evidence="2 10">Belongs to the MnmG family.</text>
</comment>
<dbReference type="PANTHER" id="PTHR11806:SF0">
    <property type="entry name" value="PROTEIN MTO1 HOMOLOG, MITOCHONDRIAL"/>
    <property type="match status" value="1"/>
</dbReference>